<organism evidence="2 3">
    <name type="scientific">Sporosarcina ureilytica</name>
    <dbReference type="NCBI Taxonomy" id="298596"/>
    <lineage>
        <taxon>Bacteria</taxon>
        <taxon>Bacillati</taxon>
        <taxon>Bacillota</taxon>
        <taxon>Bacilli</taxon>
        <taxon>Bacillales</taxon>
        <taxon>Caryophanaceae</taxon>
        <taxon>Sporosarcina</taxon>
    </lineage>
</organism>
<protein>
    <recommendedName>
        <fullName evidence="1">Cupin type-1 domain-containing protein</fullName>
    </recommendedName>
</protein>
<dbReference type="InterPro" id="IPR011051">
    <property type="entry name" value="RmlC_Cupin_sf"/>
</dbReference>
<dbReference type="Pfam" id="PF00190">
    <property type="entry name" value="Cupin_1"/>
    <property type="match status" value="1"/>
</dbReference>
<dbReference type="KEGG" id="surl:BI350_07945"/>
<feature type="domain" description="Cupin type-1" evidence="1">
    <location>
        <begin position="54"/>
        <end position="133"/>
    </location>
</feature>
<dbReference type="AlphaFoldDB" id="A0A1D8JKD0"/>
<evidence type="ECO:0000259" key="1">
    <source>
        <dbReference type="Pfam" id="PF00190"/>
    </source>
</evidence>
<evidence type="ECO:0000313" key="3">
    <source>
        <dbReference type="Proteomes" id="UP000185746"/>
    </source>
</evidence>
<reference evidence="2 3" key="1">
    <citation type="submission" date="2016-09" db="EMBL/GenBank/DDBJ databases">
        <title>Complete genome sequence of the Lysinibacillus sphaericus LMG 22257, a specie of Bacillus with ureolytic activity that can effectively biodeposit calcium carbonate.</title>
        <authorList>
            <person name="Yan W."/>
        </authorList>
    </citation>
    <scope>NUCLEOTIDE SEQUENCE [LARGE SCALE GENOMIC DNA]</scope>
    <source>
        <strain evidence="2 3">LMG 22257</strain>
    </source>
</reference>
<gene>
    <name evidence="2" type="ORF">BI350_07945</name>
</gene>
<dbReference type="EMBL" id="CP017560">
    <property type="protein sequence ID" value="AOV09152.1"/>
    <property type="molecule type" value="Genomic_DNA"/>
</dbReference>
<dbReference type="InterPro" id="IPR014710">
    <property type="entry name" value="RmlC-like_jellyroll"/>
</dbReference>
<name>A0A1D8JKD0_9BACL</name>
<keyword evidence="3" id="KW-1185">Reference proteome</keyword>
<accession>A0A1D8JKD0</accession>
<sequence>MASTHQIVYLERDEHVQVPAEFNKEEVLVVRASELDGSTDQTKNMPRKTGIQSTKIWIGRVTGEPASDSGAHHHGEAETGGFIISGTTRILYGQNYQEYAEFVSGDFVHVPPFVPHIERNLNDTEAVEFLTARNPRNIVVNLED</sequence>
<evidence type="ECO:0000313" key="2">
    <source>
        <dbReference type="EMBL" id="AOV09152.1"/>
    </source>
</evidence>
<dbReference type="SUPFAM" id="SSF51182">
    <property type="entry name" value="RmlC-like cupins"/>
    <property type="match status" value="1"/>
</dbReference>
<dbReference type="Proteomes" id="UP000185746">
    <property type="component" value="Chromosome"/>
</dbReference>
<dbReference type="InterPro" id="IPR006045">
    <property type="entry name" value="Cupin_1"/>
</dbReference>
<proteinExistence type="predicted"/>
<dbReference type="Gene3D" id="2.60.120.10">
    <property type="entry name" value="Jelly Rolls"/>
    <property type="match status" value="1"/>
</dbReference>